<protein>
    <recommendedName>
        <fullName evidence="2">Knr4/Smi1-like domain-containing protein</fullName>
    </recommendedName>
</protein>
<keyword evidence="4" id="KW-1185">Reference proteome</keyword>
<feature type="region of interest" description="Disordered" evidence="1">
    <location>
        <begin position="158"/>
        <end position="184"/>
    </location>
</feature>
<dbReference type="KEGG" id="sro:Sros_7431"/>
<dbReference type="Proteomes" id="UP000002029">
    <property type="component" value="Chromosome"/>
</dbReference>
<dbReference type="HOGENOM" id="CLU_123916_0_0_11"/>
<evidence type="ECO:0000256" key="1">
    <source>
        <dbReference type="SAM" id="MobiDB-lite"/>
    </source>
</evidence>
<feature type="domain" description="Knr4/Smi1-like" evidence="2">
    <location>
        <begin position="25"/>
        <end position="153"/>
    </location>
</feature>
<organism evidence="3 4">
    <name type="scientific">Streptosporangium roseum (strain ATCC 12428 / DSM 43021 / JCM 3005 / KCTC 9067 / NCIMB 10171 / NRRL 2505 / NI 9100)</name>
    <dbReference type="NCBI Taxonomy" id="479432"/>
    <lineage>
        <taxon>Bacteria</taxon>
        <taxon>Bacillati</taxon>
        <taxon>Actinomycetota</taxon>
        <taxon>Actinomycetes</taxon>
        <taxon>Streptosporangiales</taxon>
        <taxon>Streptosporangiaceae</taxon>
        <taxon>Streptosporangium</taxon>
    </lineage>
</organism>
<dbReference type="eggNOG" id="ENOG5033Y5V">
    <property type="taxonomic scope" value="Bacteria"/>
</dbReference>
<dbReference type="Gene3D" id="3.40.1580.10">
    <property type="entry name" value="SMI1/KNR4-like"/>
    <property type="match status" value="1"/>
</dbReference>
<dbReference type="RefSeq" id="WP_012893844.1">
    <property type="nucleotide sequence ID" value="NC_013595.1"/>
</dbReference>
<feature type="compositionally biased region" description="Basic and acidic residues" evidence="1">
    <location>
        <begin position="168"/>
        <end position="184"/>
    </location>
</feature>
<dbReference type="AlphaFoldDB" id="D2BE68"/>
<evidence type="ECO:0000313" key="4">
    <source>
        <dbReference type="Proteomes" id="UP000002029"/>
    </source>
</evidence>
<dbReference type="InterPro" id="IPR037883">
    <property type="entry name" value="Knr4/Smi1-like_sf"/>
</dbReference>
<accession>D2BE68</accession>
<dbReference type="EMBL" id="CP001814">
    <property type="protein sequence ID" value="ACZ90114.1"/>
    <property type="molecule type" value="Genomic_DNA"/>
</dbReference>
<feature type="compositionally biased region" description="Acidic residues" evidence="1">
    <location>
        <begin position="158"/>
        <end position="167"/>
    </location>
</feature>
<name>D2BE68_STRRD</name>
<evidence type="ECO:0000259" key="2">
    <source>
        <dbReference type="SMART" id="SM00860"/>
    </source>
</evidence>
<dbReference type="SUPFAM" id="SSF160631">
    <property type="entry name" value="SMI1/KNR4-like"/>
    <property type="match status" value="1"/>
</dbReference>
<gene>
    <name evidence="3" type="ordered locus">Sros_7431</name>
</gene>
<dbReference type="Pfam" id="PF09346">
    <property type="entry name" value="SMI1_KNR4"/>
    <property type="match status" value="1"/>
</dbReference>
<sequence>MTDIDDLLRRVSAEAGATVERLPAAVTAQELARAEESLGFALPPVLARLYHEVANGCFGPDYQLFPLLGDGRTAVATYHKERAGSVSGGSPYWPAGILPIMDWGCGMYAAVDCRSSEGTVLLFEPNGIEDDWHHAWYLDAESLAGWLETWLAGAGWYEEDPAEDAEPAEPRPWEMARQRLSEKK</sequence>
<proteinExistence type="predicted"/>
<dbReference type="SMART" id="SM00860">
    <property type="entry name" value="SMI1_KNR4"/>
    <property type="match status" value="1"/>
</dbReference>
<reference evidence="3 4" key="1">
    <citation type="journal article" date="2010" name="Stand. Genomic Sci.">
        <title>Complete genome sequence of Streptosporangium roseum type strain (NI 9100).</title>
        <authorList>
            <person name="Nolan M."/>
            <person name="Sikorski J."/>
            <person name="Jando M."/>
            <person name="Lucas S."/>
            <person name="Lapidus A."/>
            <person name="Glavina Del Rio T."/>
            <person name="Chen F."/>
            <person name="Tice H."/>
            <person name="Pitluck S."/>
            <person name="Cheng J.F."/>
            <person name="Chertkov O."/>
            <person name="Sims D."/>
            <person name="Meincke L."/>
            <person name="Brettin T."/>
            <person name="Han C."/>
            <person name="Detter J.C."/>
            <person name="Bruce D."/>
            <person name="Goodwin L."/>
            <person name="Land M."/>
            <person name="Hauser L."/>
            <person name="Chang Y.J."/>
            <person name="Jeffries C.D."/>
            <person name="Ivanova N."/>
            <person name="Mavromatis K."/>
            <person name="Mikhailova N."/>
            <person name="Chen A."/>
            <person name="Palaniappan K."/>
            <person name="Chain P."/>
            <person name="Rohde M."/>
            <person name="Goker M."/>
            <person name="Bristow J."/>
            <person name="Eisen J.A."/>
            <person name="Markowitz V."/>
            <person name="Hugenholtz P."/>
            <person name="Kyrpides N.C."/>
            <person name="Klenk H.P."/>
        </authorList>
    </citation>
    <scope>NUCLEOTIDE SEQUENCE [LARGE SCALE GENOMIC DNA]</scope>
    <source>
        <strain evidence="4">ATCC 12428 / DSM 43021 / JCM 3005 / NI 9100</strain>
    </source>
</reference>
<dbReference type="InterPro" id="IPR018958">
    <property type="entry name" value="Knr4/Smi1-like_dom"/>
</dbReference>
<dbReference type="OrthoDB" id="159453at2"/>
<evidence type="ECO:0000313" key="3">
    <source>
        <dbReference type="EMBL" id="ACZ90114.1"/>
    </source>
</evidence>